<feature type="transmembrane region" description="Helical" evidence="19">
    <location>
        <begin position="437"/>
        <end position="459"/>
    </location>
</feature>
<dbReference type="STRING" id="105785.A0A2J7Q946"/>
<feature type="compositionally biased region" description="Basic residues" evidence="18">
    <location>
        <begin position="733"/>
        <end position="743"/>
    </location>
</feature>
<evidence type="ECO:0000256" key="16">
    <source>
        <dbReference type="ARBA" id="ARBA00035037"/>
    </source>
</evidence>
<comment type="similarity">
    <text evidence="3">Belongs to the G-protein coupled receptor Fz/Smo family.</text>
</comment>
<sequence length="1212" mass="134619">MALPPRTQYSLTYLFIEFPSSLQFQLAMQGSLASAVFCILVFTAVLHFVVGETRGSNVTFIGKTSNFSNANSWYDGEHAFLRDRYSPRDAILPPPDGKGPYCRQPAKCEYLNYTTCMGVKLPYASTTRDLVGDSSTQEQIQEKLQQWQGLRHIPKCWAVVQQFLCALYMPKCENGTVDLPSQEMCKMTMGPCRLLDSANNWPTFFKCDDTARFPPMCKNDVRELKFNTTGQCQSPLVPTDNTQAFYEGVEGCGVRCQNPLLTDDEHRQIHQLVAWTGTICLLLNLFTVMTFFIDWRSANKYPALVIFYINCCFLVSCIGWLAQFIPGAREGIVCRKDGTLRMSEPSAGENLSCVIVFVLVYYFIMAALVWFVILTYTWYISFQALGKIQERIDKKSAYFHMVAWSLPLVLTITTMALGEIDGDSVAGICFVGYVNQAARVGFLLGPITTVLLVGGYFLSRGLITLVRLKINSQDIISERASAKIRGTIVRMGLFSLLMFVFVMVTFVCHMYEFHHHDEWKDSFRKFIICQVVSTGNAEPNRCRMDSRPSLSMLQLHLLVMFLAGVIMSSWVWTSSTVDTWRRCVRRTLKSQVEEPVRLKKHKVIAQAFAKRKTFNNAGRLSISFHSTYEDPVGMNFDMNSAASQDLSSTWAAALPKLMTRRGALIGVTTGSNSSQHHNSIDSEISYSVRRVSVESRRHSLDSQVSVQIAEMTATRKAAATPMPRASAAVSGGRGRKARNRRQRREFGRSRNSRVGPLFVRKGSTTSQESQLGTQILSALTLANTNIPSFVPNLRKRRAGNAGLDSSKVNPFALPGRSLDLSDEEQNRDEKVPGPAKKFDIILCGEANEVGLEDVNQSEGEGSGGSGAENEERVGMSNDLHQDGIDSRRDDVSTKGKKMSIEKNDSVEMCHIKGVSIKDNRNAGECYWKPNSELNCHQIKNGDNYAHQIRTSETNRCRNDCGDLRNRNIPDEVKLYLTEESDDEPLQKLNFMPSVDVAGVSDGSTSFCPELSRLAVLSSHSGISVGSPHNFLTGKIRMIKVAPCNQSTNGDKLGSACEVGTQTSLSIDCIEMQETNAAHSSPLRTHTSQSTQVSPLPSRSSVPPPKPQRLIQKSQSPLISKVTGDVSSGSRSTEKSQSPHINKMTGNVSSGSRSRGLNYSYNAQQLMKELAVSNLVAAPVRPERRKSTQGKDITRSKSADDKNIELQCKPILL</sequence>
<feature type="transmembrane region" description="Helical" evidence="19">
    <location>
        <begin position="493"/>
        <end position="513"/>
    </location>
</feature>
<dbReference type="PANTHER" id="PTHR11309:SF35">
    <property type="entry name" value="PROTEIN SMOOTHENED"/>
    <property type="match status" value="1"/>
</dbReference>
<dbReference type="CDD" id="cd15030">
    <property type="entry name" value="7tmF_SMO_homolog"/>
    <property type="match status" value="1"/>
</dbReference>
<dbReference type="SMART" id="SM01330">
    <property type="entry name" value="Frizzled"/>
    <property type="match status" value="1"/>
</dbReference>
<dbReference type="Pfam" id="PF01392">
    <property type="entry name" value="Fz"/>
    <property type="match status" value="1"/>
</dbReference>
<keyword evidence="5" id="KW-1003">Cell membrane</keyword>
<feature type="transmembrane region" description="Helical" evidence="19">
    <location>
        <begin position="397"/>
        <end position="417"/>
    </location>
</feature>
<feature type="region of interest" description="Disordered" evidence="18">
    <location>
        <begin position="1077"/>
        <end position="1155"/>
    </location>
</feature>
<dbReference type="Gene3D" id="1.10.2000.10">
    <property type="entry name" value="Frizzled cysteine-rich domain"/>
    <property type="match status" value="1"/>
</dbReference>
<comment type="caution">
    <text evidence="17">Lacks conserved residue(s) required for the propagation of feature annotation.</text>
</comment>
<dbReference type="InterPro" id="IPR017981">
    <property type="entry name" value="GPCR_2-like_7TM"/>
</dbReference>
<dbReference type="GO" id="GO:0071679">
    <property type="term" value="P:commissural neuron axon guidance"/>
    <property type="evidence" value="ECO:0007669"/>
    <property type="project" value="TreeGrafter"/>
</dbReference>
<evidence type="ECO:0000259" key="20">
    <source>
        <dbReference type="PROSITE" id="PS50038"/>
    </source>
</evidence>
<evidence type="ECO:0000256" key="11">
    <source>
        <dbReference type="ARBA" id="ARBA00023157"/>
    </source>
</evidence>
<dbReference type="GO" id="GO:0030425">
    <property type="term" value="C:dendrite"/>
    <property type="evidence" value="ECO:0007669"/>
    <property type="project" value="TreeGrafter"/>
</dbReference>
<evidence type="ECO:0000256" key="6">
    <source>
        <dbReference type="ARBA" id="ARBA00022692"/>
    </source>
</evidence>
<dbReference type="GO" id="GO:0005886">
    <property type="term" value="C:plasma membrane"/>
    <property type="evidence" value="ECO:0007669"/>
    <property type="project" value="UniProtKB-SubCell"/>
</dbReference>
<feature type="region of interest" description="Disordered" evidence="18">
    <location>
        <begin position="876"/>
        <end position="899"/>
    </location>
</feature>
<dbReference type="SUPFAM" id="SSF63501">
    <property type="entry name" value="Frizzled cysteine-rich domain"/>
    <property type="match status" value="1"/>
</dbReference>
<dbReference type="PRINTS" id="PR00489">
    <property type="entry name" value="FRIZZLED"/>
</dbReference>
<keyword evidence="14" id="KW-0807">Transducer</keyword>
<protein>
    <recommendedName>
        <fullName evidence="16">Protein smoothened</fullName>
    </recommendedName>
</protein>
<dbReference type="Proteomes" id="UP000235965">
    <property type="component" value="Unassembled WGS sequence"/>
</dbReference>
<keyword evidence="7" id="KW-0732">Signal</keyword>
<dbReference type="PROSITE" id="PS50261">
    <property type="entry name" value="G_PROTEIN_RECEP_F2_4"/>
    <property type="match status" value="1"/>
</dbReference>
<feature type="transmembrane region" description="Helical" evidence="19">
    <location>
        <begin position="305"/>
        <end position="325"/>
    </location>
</feature>
<keyword evidence="10 19" id="KW-0472">Membrane</keyword>
<keyword evidence="15" id="KW-0966">Cell projection</keyword>
<feature type="transmembrane region" description="Helical" evidence="19">
    <location>
        <begin position="354"/>
        <end position="376"/>
    </location>
</feature>
<evidence type="ECO:0000313" key="22">
    <source>
        <dbReference type="EMBL" id="PNF25083.1"/>
    </source>
</evidence>
<keyword evidence="6 19" id="KW-0812">Transmembrane</keyword>
<feature type="region of interest" description="Disordered" evidence="18">
    <location>
        <begin position="714"/>
        <end position="769"/>
    </location>
</feature>
<keyword evidence="9" id="KW-0297">G-protein coupled receptor</keyword>
<feature type="compositionally biased region" description="Polar residues" evidence="18">
    <location>
        <begin position="1077"/>
        <end position="1092"/>
    </location>
</feature>
<dbReference type="PANTHER" id="PTHR11309">
    <property type="entry name" value="FRIZZLED"/>
    <property type="match status" value="1"/>
</dbReference>
<dbReference type="FunFam" id="1.20.1070.10:FF:000068">
    <property type="entry name" value="Smoothened, frizzled class receptor"/>
    <property type="match status" value="1"/>
</dbReference>
<keyword evidence="8 19" id="KW-1133">Transmembrane helix</keyword>
<dbReference type="Pfam" id="PF01534">
    <property type="entry name" value="Frizzled"/>
    <property type="match status" value="1"/>
</dbReference>
<evidence type="ECO:0000256" key="14">
    <source>
        <dbReference type="ARBA" id="ARBA00023224"/>
    </source>
</evidence>
<evidence type="ECO:0000256" key="2">
    <source>
        <dbReference type="ARBA" id="ARBA00004651"/>
    </source>
</evidence>
<evidence type="ECO:0000256" key="17">
    <source>
        <dbReference type="PROSITE-ProRule" id="PRU00090"/>
    </source>
</evidence>
<dbReference type="GO" id="GO:0005929">
    <property type="term" value="C:cilium"/>
    <property type="evidence" value="ECO:0007669"/>
    <property type="project" value="UniProtKB-SubCell"/>
</dbReference>
<dbReference type="GO" id="GO:0004930">
    <property type="term" value="F:G protein-coupled receptor activity"/>
    <property type="evidence" value="ECO:0007669"/>
    <property type="project" value="UniProtKB-KW"/>
</dbReference>
<feature type="region of interest" description="Disordered" evidence="18">
    <location>
        <begin position="800"/>
        <end position="833"/>
    </location>
</feature>
<feature type="transmembrane region" description="Helical" evidence="19">
    <location>
        <begin position="272"/>
        <end position="293"/>
    </location>
</feature>
<evidence type="ECO:0000256" key="13">
    <source>
        <dbReference type="ARBA" id="ARBA00023180"/>
    </source>
</evidence>
<dbReference type="GO" id="GO:0007389">
    <property type="term" value="P:pattern specification process"/>
    <property type="evidence" value="ECO:0007669"/>
    <property type="project" value="TreeGrafter"/>
</dbReference>
<feature type="transmembrane region" description="Helical" evidence="19">
    <location>
        <begin position="32"/>
        <end position="50"/>
    </location>
</feature>
<evidence type="ECO:0000256" key="1">
    <source>
        <dbReference type="ARBA" id="ARBA00004138"/>
    </source>
</evidence>
<evidence type="ECO:0000313" key="23">
    <source>
        <dbReference type="Proteomes" id="UP000235965"/>
    </source>
</evidence>
<dbReference type="InterPro" id="IPR041771">
    <property type="entry name" value="SMO_CRD"/>
</dbReference>
<feature type="region of interest" description="Disordered" evidence="18">
    <location>
        <begin position="1178"/>
        <end position="1200"/>
    </location>
</feature>
<dbReference type="Gene3D" id="1.20.1070.10">
    <property type="entry name" value="Rhodopsin 7-helix transmembrane proteins"/>
    <property type="match status" value="1"/>
</dbReference>
<dbReference type="InterPro" id="IPR035683">
    <property type="entry name" value="SMO_7TM"/>
</dbReference>
<feature type="compositionally biased region" description="Basic and acidic residues" evidence="18">
    <location>
        <begin position="1191"/>
        <end position="1200"/>
    </location>
</feature>
<evidence type="ECO:0000256" key="8">
    <source>
        <dbReference type="ARBA" id="ARBA00022989"/>
    </source>
</evidence>
<dbReference type="FunCoup" id="A0A2J7Q946">
    <property type="interactions" value="432"/>
</dbReference>
<evidence type="ECO:0000256" key="9">
    <source>
        <dbReference type="ARBA" id="ARBA00023040"/>
    </source>
</evidence>
<gene>
    <name evidence="22" type="ORF">B7P43_G01976</name>
</gene>
<evidence type="ECO:0000256" key="12">
    <source>
        <dbReference type="ARBA" id="ARBA00023170"/>
    </source>
</evidence>
<keyword evidence="11" id="KW-1015">Disulfide bond</keyword>
<feature type="domain" description="FZ" evidence="20">
    <location>
        <begin position="103"/>
        <end position="220"/>
    </location>
</feature>
<feature type="compositionally biased region" description="Low complexity" evidence="18">
    <location>
        <begin position="717"/>
        <end position="728"/>
    </location>
</feature>
<evidence type="ECO:0000256" key="10">
    <source>
        <dbReference type="ARBA" id="ARBA00023136"/>
    </source>
</evidence>
<dbReference type="InterPro" id="IPR015526">
    <property type="entry name" value="Frizzled/SFRP"/>
</dbReference>
<dbReference type="InterPro" id="IPR000539">
    <property type="entry name" value="Frizzled/Smoothened_7TM"/>
</dbReference>
<reference evidence="22 23" key="1">
    <citation type="submission" date="2017-12" db="EMBL/GenBank/DDBJ databases">
        <title>Hemimetabolous genomes reveal molecular basis of termite eusociality.</title>
        <authorList>
            <person name="Harrison M.C."/>
            <person name="Jongepier E."/>
            <person name="Robertson H.M."/>
            <person name="Arning N."/>
            <person name="Bitard-Feildel T."/>
            <person name="Chao H."/>
            <person name="Childers C.P."/>
            <person name="Dinh H."/>
            <person name="Doddapaneni H."/>
            <person name="Dugan S."/>
            <person name="Gowin J."/>
            <person name="Greiner C."/>
            <person name="Han Y."/>
            <person name="Hu H."/>
            <person name="Hughes D.S.T."/>
            <person name="Huylmans A.-K."/>
            <person name="Kemena C."/>
            <person name="Kremer L.P.M."/>
            <person name="Lee S.L."/>
            <person name="Lopez-Ezquerra A."/>
            <person name="Mallet L."/>
            <person name="Monroy-Kuhn J.M."/>
            <person name="Moser A."/>
            <person name="Murali S.C."/>
            <person name="Muzny D.M."/>
            <person name="Otani S."/>
            <person name="Piulachs M.-D."/>
            <person name="Poelchau M."/>
            <person name="Qu J."/>
            <person name="Schaub F."/>
            <person name="Wada-Katsumata A."/>
            <person name="Worley K.C."/>
            <person name="Xie Q."/>
            <person name="Ylla G."/>
            <person name="Poulsen M."/>
            <person name="Gibbs R.A."/>
            <person name="Schal C."/>
            <person name="Richards S."/>
            <person name="Belles X."/>
            <person name="Korb J."/>
            <person name="Bornberg-Bauer E."/>
        </authorList>
    </citation>
    <scope>NUCLEOTIDE SEQUENCE [LARGE SCALE GENOMIC DNA]</scope>
    <source>
        <tissue evidence="22">Whole body</tissue>
    </source>
</reference>
<dbReference type="AlphaFoldDB" id="A0A2J7Q946"/>
<dbReference type="InParanoid" id="A0A2J7Q946"/>
<dbReference type="InterPro" id="IPR020067">
    <property type="entry name" value="Frizzled_dom"/>
</dbReference>
<keyword evidence="23" id="KW-1185">Reference proteome</keyword>
<evidence type="ECO:0000256" key="3">
    <source>
        <dbReference type="ARBA" id="ARBA00008077"/>
    </source>
</evidence>
<dbReference type="OrthoDB" id="10064659at2759"/>
<dbReference type="EMBL" id="NEVH01016943">
    <property type="protein sequence ID" value="PNF25083.1"/>
    <property type="molecule type" value="Genomic_DNA"/>
</dbReference>
<evidence type="ECO:0000256" key="15">
    <source>
        <dbReference type="ARBA" id="ARBA00023273"/>
    </source>
</evidence>
<name>A0A2J7Q946_9NEOP</name>
<keyword evidence="4" id="KW-0217">Developmental protein</keyword>
<evidence type="ECO:0000256" key="5">
    <source>
        <dbReference type="ARBA" id="ARBA00022475"/>
    </source>
</evidence>
<proteinExistence type="inferred from homology"/>
<evidence type="ECO:0000256" key="4">
    <source>
        <dbReference type="ARBA" id="ARBA00022473"/>
    </source>
</evidence>
<dbReference type="GO" id="GO:0007417">
    <property type="term" value="P:central nervous system development"/>
    <property type="evidence" value="ECO:0007669"/>
    <property type="project" value="TreeGrafter"/>
</dbReference>
<keyword evidence="13" id="KW-0325">Glycoprotein</keyword>
<dbReference type="InterPro" id="IPR036790">
    <property type="entry name" value="Frizzled_dom_sf"/>
</dbReference>
<evidence type="ECO:0000256" key="18">
    <source>
        <dbReference type="SAM" id="MobiDB-lite"/>
    </source>
</evidence>
<evidence type="ECO:0000259" key="21">
    <source>
        <dbReference type="PROSITE" id="PS50261"/>
    </source>
</evidence>
<dbReference type="PROSITE" id="PS50038">
    <property type="entry name" value="FZ"/>
    <property type="match status" value="1"/>
</dbReference>
<evidence type="ECO:0000256" key="7">
    <source>
        <dbReference type="ARBA" id="ARBA00022729"/>
    </source>
</evidence>
<feature type="compositionally biased region" description="Polar residues" evidence="18">
    <location>
        <begin position="1124"/>
        <end position="1155"/>
    </location>
</feature>
<feature type="domain" description="G-protein coupled receptors family 2 profile 2" evidence="21">
    <location>
        <begin position="270"/>
        <end position="536"/>
    </location>
</feature>
<dbReference type="SMART" id="SM00063">
    <property type="entry name" value="FRI"/>
    <property type="match status" value="1"/>
</dbReference>
<comment type="subcellular location">
    <subcellularLocation>
        <location evidence="2">Cell membrane</location>
        <topology evidence="2">Multi-pass membrane protein</topology>
    </subcellularLocation>
    <subcellularLocation>
        <location evidence="1">Cell projection</location>
        <location evidence="1">Cilium</location>
    </subcellularLocation>
</comment>
<keyword evidence="12" id="KW-0675">Receptor</keyword>
<accession>A0A2J7Q946</accession>
<feature type="transmembrane region" description="Helical" evidence="19">
    <location>
        <begin position="553"/>
        <end position="572"/>
    </location>
</feature>
<dbReference type="GO" id="GO:0005113">
    <property type="term" value="F:patched binding"/>
    <property type="evidence" value="ECO:0007669"/>
    <property type="project" value="TreeGrafter"/>
</dbReference>
<evidence type="ECO:0000256" key="19">
    <source>
        <dbReference type="SAM" id="Phobius"/>
    </source>
</evidence>
<organism evidence="22 23">
    <name type="scientific">Cryptotermes secundus</name>
    <dbReference type="NCBI Taxonomy" id="105785"/>
    <lineage>
        <taxon>Eukaryota</taxon>
        <taxon>Metazoa</taxon>
        <taxon>Ecdysozoa</taxon>
        <taxon>Arthropoda</taxon>
        <taxon>Hexapoda</taxon>
        <taxon>Insecta</taxon>
        <taxon>Pterygota</taxon>
        <taxon>Neoptera</taxon>
        <taxon>Polyneoptera</taxon>
        <taxon>Dictyoptera</taxon>
        <taxon>Blattodea</taxon>
        <taxon>Blattoidea</taxon>
        <taxon>Termitoidae</taxon>
        <taxon>Kalotermitidae</taxon>
        <taxon>Cryptotermitinae</taxon>
        <taxon>Cryptotermes</taxon>
    </lineage>
</organism>
<dbReference type="CDD" id="cd07451">
    <property type="entry name" value="CRD_SMO"/>
    <property type="match status" value="1"/>
</dbReference>
<dbReference type="GO" id="GO:0009888">
    <property type="term" value="P:tissue development"/>
    <property type="evidence" value="ECO:0007669"/>
    <property type="project" value="UniProtKB-ARBA"/>
</dbReference>
<comment type="caution">
    <text evidence="22">The sequence shown here is derived from an EMBL/GenBank/DDBJ whole genome shotgun (WGS) entry which is preliminary data.</text>
</comment>
<dbReference type="GO" id="GO:0007224">
    <property type="term" value="P:smoothened signaling pathway"/>
    <property type="evidence" value="ECO:0007669"/>
    <property type="project" value="TreeGrafter"/>
</dbReference>